<evidence type="ECO:0000313" key="5">
    <source>
        <dbReference type="Proteomes" id="UP000070089"/>
    </source>
</evidence>
<accession>A0A132NTX1</accession>
<evidence type="ECO:0000313" key="4">
    <source>
        <dbReference type="EMBL" id="KWX13122.1"/>
    </source>
</evidence>
<dbReference type="Gene3D" id="1.25.40.20">
    <property type="entry name" value="Ankyrin repeat-containing domain"/>
    <property type="match status" value="2"/>
</dbReference>
<dbReference type="SMART" id="SM00248">
    <property type="entry name" value="ANK"/>
    <property type="match status" value="8"/>
</dbReference>
<evidence type="ECO:0000256" key="3">
    <source>
        <dbReference type="SAM" id="MobiDB-lite"/>
    </source>
</evidence>
<dbReference type="PANTHER" id="PTHR24120:SF4">
    <property type="entry name" value="GH07239P"/>
    <property type="match status" value="1"/>
</dbReference>
<dbReference type="Proteomes" id="UP000070089">
    <property type="component" value="Unassembled WGS sequence"/>
</dbReference>
<dbReference type="AlphaFoldDB" id="A0A132NTX1"/>
<gene>
    <name evidence="4" type="ORF">QR46_2903</name>
</gene>
<dbReference type="InterPro" id="IPR002110">
    <property type="entry name" value="Ankyrin_rpt"/>
</dbReference>
<feature type="compositionally biased region" description="Polar residues" evidence="3">
    <location>
        <begin position="346"/>
        <end position="369"/>
    </location>
</feature>
<feature type="repeat" description="ANK" evidence="1">
    <location>
        <begin position="46"/>
        <end position="78"/>
    </location>
</feature>
<name>A0A132NTX1_GIAIN</name>
<dbReference type="EMBL" id="JXTI01000083">
    <property type="protein sequence ID" value="KWX13122.1"/>
    <property type="molecule type" value="Genomic_DNA"/>
</dbReference>
<comment type="caution">
    <text evidence="4">The sequence shown here is derived from an EMBL/GenBank/DDBJ whole genome shotgun (WGS) entry which is preliminary data.</text>
</comment>
<dbReference type="SUPFAM" id="SSF48403">
    <property type="entry name" value="Ankyrin repeat"/>
    <property type="match status" value="2"/>
</dbReference>
<proteinExistence type="predicted"/>
<dbReference type="InterPro" id="IPR036770">
    <property type="entry name" value="Ankyrin_rpt-contain_sf"/>
</dbReference>
<feature type="region of interest" description="Disordered" evidence="3">
    <location>
        <begin position="207"/>
        <end position="372"/>
    </location>
</feature>
<keyword evidence="2" id="KW-0175">Coiled coil</keyword>
<dbReference type="PANTHER" id="PTHR24120">
    <property type="entry name" value="GH07239P"/>
    <property type="match status" value="1"/>
</dbReference>
<keyword evidence="1" id="KW-0040">ANK repeat</keyword>
<feature type="coiled-coil region" evidence="2">
    <location>
        <begin position="393"/>
        <end position="462"/>
    </location>
</feature>
<dbReference type="Pfam" id="PF12796">
    <property type="entry name" value="Ank_2"/>
    <property type="match status" value="2"/>
</dbReference>
<dbReference type="OrthoDB" id="10259274at2759"/>
<feature type="repeat" description="ANK" evidence="1">
    <location>
        <begin position="943"/>
        <end position="975"/>
    </location>
</feature>
<feature type="compositionally biased region" description="Polar residues" evidence="3">
    <location>
        <begin position="207"/>
        <end position="218"/>
    </location>
</feature>
<protein>
    <submittedName>
        <fullName evidence="4">Ankyrin repeat protein</fullName>
    </submittedName>
</protein>
<feature type="compositionally biased region" description="Low complexity" evidence="3">
    <location>
        <begin position="306"/>
        <end position="345"/>
    </location>
</feature>
<feature type="compositionally biased region" description="Low complexity" evidence="3">
    <location>
        <begin position="219"/>
        <end position="262"/>
    </location>
</feature>
<evidence type="ECO:0000256" key="1">
    <source>
        <dbReference type="PROSITE-ProRule" id="PRU00023"/>
    </source>
</evidence>
<dbReference type="PROSITE" id="PS50088">
    <property type="entry name" value="ANK_REPEAT"/>
    <property type="match status" value="2"/>
</dbReference>
<evidence type="ECO:0000256" key="2">
    <source>
        <dbReference type="SAM" id="Coils"/>
    </source>
</evidence>
<feature type="region of interest" description="Disordered" evidence="3">
    <location>
        <begin position="612"/>
        <end position="631"/>
    </location>
</feature>
<feature type="compositionally biased region" description="Low complexity" evidence="3">
    <location>
        <begin position="279"/>
        <end position="298"/>
    </location>
</feature>
<organism evidence="4 5">
    <name type="scientific">Giardia duodenalis assemblage B</name>
    <dbReference type="NCBI Taxonomy" id="1394984"/>
    <lineage>
        <taxon>Eukaryota</taxon>
        <taxon>Metamonada</taxon>
        <taxon>Diplomonadida</taxon>
        <taxon>Hexamitidae</taxon>
        <taxon>Giardiinae</taxon>
        <taxon>Giardia</taxon>
    </lineage>
</organism>
<sequence length="1107" mass="119456">MASMDLTESQVRKLQSTRDWFDAVDTNNVDAVKASIGKFKGSRTQSGDTALMIAANKGYFSIAKLLHNFEAKLQNNDGLSALMFATLAEQLEIAELLITDEKDCVTPEGRDALMLGSEAGCSDMVSFLINHVPIRTDKYSRGALFYAASNLHITAIRILLESGKMPQSHIRDALTATTDTEVIGIISEYLVPDVSYTSVGRISTPGTPQNLSYNIADNSSPISESQSVSSPAKSSTIASSSRPESASASASEKSPSVSSSTILSQSMDPTTQADNLTQASVSSSSPKSVASPVSEKSSTPANENGSSVSTASASASDSSSNKTTASIASSPSLSSNSVVTHSISATVSATTKEQDSITSMPQEETSRQMVSPPIPRAVSATPAILQDDEGAIHEKESAELALLNATLKELREQLRIKDLRIAELQAELEDANTKKKMAIDAAALAKEALAAMNEQANSQQQQQQVEGHSADLIEKTEKLERELSIMHKGYSALASSKAEFAEIIETLKRKLTEYEKGGNIGSPGNKANSTLLCDLQQQLQCLMDANSQLNSLLNDKSNLVDRMSNELANIMHNHTLEINFYKGRINALMNQSDGNITHSKLTDPAPCLLESPNSSLHNVQKSRSTIPTNTLESDPDSHFLLPADPSAKIHSASSFVPDGLEQFAALQAELNVMRKVNGSLNEAQANNQAEITRLRMKVDELLATQNIPSKTIRGDVLASQTDNFGTDSVGSKGSFSRSPLQTVQLSPAALAELQQMREKVQKKEALLKLLEKISSNGNLGRNKQILSLLEKNLKSGDTEEDLTILMYLLSLEEENQTLRQKLTLIDGGGSFEQTLERYTTDDHSLQPAILEEDADIKVAMHRAANIKRSLDTVTGVADTISKNITKIRSREISPLDTRGSHTTLRGVDAIIRPDFTPLMVAVVHKDIDAVKSNLKYAGLSCTDGTTSLMLAAQYGFLEAVPLLVSTEATMRRYDNATALSLALKVQNWDLAELLRTAEGLDTRKLSYTGGRTTELMQAAQKNDVVAVWSFLPIQSGLQDAQGRTALAYAVDAGAVEAARLLAPSEAQLVDFEGYTVIDRITASVSVPTTIKERLTREVAPYIRADQL</sequence>
<feature type="compositionally biased region" description="Polar residues" evidence="3">
    <location>
        <begin position="263"/>
        <end position="278"/>
    </location>
</feature>
<dbReference type="VEuPathDB" id="GiardiaDB:QR46_2903"/>
<reference evidence="4 5" key="1">
    <citation type="journal article" date="2015" name="Mol. Biochem. Parasitol.">
        <title>Identification of polymorphic genes for use in assemblage B genotyping assays through comparative genomics of multiple assemblage B Giardia duodenalis isolates.</title>
        <authorList>
            <person name="Wielinga C."/>
            <person name="Thompson R.C."/>
            <person name="Monis P."/>
            <person name="Ryan U."/>
        </authorList>
    </citation>
    <scope>NUCLEOTIDE SEQUENCE [LARGE SCALE GENOMIC DNA]</scope>
    <source>
        <strain evidence="4 5">BAH15c1</strain>
    </source>
</reference>